<dbReference type="AlphaFoldDB" id="A0A1B0ZVR1"/>
<dbReference type="EMBL" id="CP015124">
    <property type="protein sequence ID" value="ANP38317.1"/>
    <property type="molecule type" value="Genomic_DNA"/>
</dbReference>
<reference evidence="1 2" key="1">
    <citation type="submission" date="2016-04" db="EMBL/GenBank/DDBJ databases">
        <authorList>
            <person name="Evans L.H."/>
            <person name="Alamgir A."/>
            <person name="Owens N."/>
            <person name="Weber N.D."/>
            <person name="Virtaneva K."/>
            <person name="Barbian K."/>
            <person name="Babar A."/>
            <person name="Rosenke K."/>
        </authorList>
    </citation>
    <scope>NUCLEOTIDE SEQUENCE [LARGE SCALE GENOMIC DNA]</scope>
    <source>
        <strain evidence="1 2">JL2886</strain>
    </source>
</reference>
<evidence type="ECO:0000313" key="2">
    <source>
        <dbReference type="Proteomes" id="UP000092565"/>
    </source>
</evidence>
<name>A0A1B0ZVR1_9RHOB</name>
<gene>
    <name evidence="1" type="ORF">JL2886_03440</name>
</gene>
<proteinExistence type="predicted"/>
<sequence>MGAACKMENASNVQFLRLVCAGHWPRGPAGHRGASFDL</sequence>
<protein>
    <submittedName>
        <fullName evidence="1">Uncharacterized protein</fullName>
    </submittedName>
</protein>
<evidence type="ECO:0000313" key="1">
    <source>
        <dbReference type="EMBL" id="ANP38317.1"/>
    </source>
</evidence>
<keyword evidence="2" id="KW-1185">Reference proteome</keyword>
<accession>A0A1B0ZVR1</accession>
<organism evidence="1 2">
    <name type="scientific">Phaeobacter gallaeciensis</name>
    <dbReference type="NCBI Taxonomy" id="60890"/>
    <lineage>
        <taxon>Bacteria</taxon>
        <taxon>Pseudomonadati</taxon>
        <taxon>Pseudomonadota</taxon>
        <taxon>Alphaproteobacteria</taxon>
        <taxon>Rhodobacterales</taxon>
        <taxon>Roseobacteraceae</taxon>
        <taxon>Phaeobacter</taxon>
    </lineage>
</organism>
<dbReference type="Proteomes" id="UP000092565">
    <property type="component" value="Chromosome"/>
</dbReference>